<organism evidence="2 3">
    <name type="scientific">Chryseobacterium nepalense</name>
    <dbReference type="NCBI Taxonomy" id="1854498"/>
    <lineage>
        <taxon>Bacteria</taxon>
        <taxon>Pseudomonadati</taxon>
        <taxon>Bacteroidota</taxon>
        <taxon>Flavobacteriia</taxon>
        <taxon>Flavobacteriales</taxon>
        <taxon>Weeksellaceae</taxon>
        <taxon>Chryseobacterium group</taxon>
        <taxon>Chryseobacterium</taxon>
    </lineage>
</organism>
<feature type="signal peptide" evidence="1">
    <location>
        <begin position="1"/>
        <end position="20"/>
    </location>
</feature>
<keyword evidence="3" id="KW-1185">Reference proteome</keyword>
<dbReference type="RefSeq" id="WP_248394298.1">
    <property type="nucleotide sequence ID" value="NZ_CP096203.1"/>
</dbReference>
<dbReference type="NCBIfam" id="TIGR02167">
    <property type="entry name" value="Liste_lipo_26"/>
    <property type="match status" value="2"/>
</dbReference>
<dbReference type="EMBL" id="CP096203">
    <property type="protein sequence ID" value="UPQ77129.1"/>
    <property type="molecule type" value="Genomic_DNA"/>
</dbReference>
<name>A0ABY4K9A3_9FLAO</name>
<evidence type="ECO:0000313" key="3">
    <source>
        <dbReference type="Proteomes" id="UP000830552"/>
    </source>
</evidence>
<evidence type="ECO:0000256" key="1">
    <source>
        <dbReference type="SAM" id="SignalP"/>
    </source>
</evidence>
<reference evidence="2" key="1">
    <citation type="submission" date="2022-04" db="EMBL/GenBank/DDBJ databases">
        <title>Evolutionary, genomic, and biogeographic characterization of Chryseobacterium nepalense represented by a plastic-degrading bacterium AC3.</title>
        <authorList>
            <person name="Yin Z."/>
            <person name="Liu X."/>
            <person name="Wang D."/>
            <person name="Xie Z."/>
        </authorList>
    </citation>
    <scope>NUCLEOTIDE SEQUENCE</scope>
    <source>
        <strain evidence="2">AC3</strain>
    </source>
</reference>
<dbReference type="InterPro" id="IPR005046">
    <property type="entry name" value="DUF285"/>
</dbReference>
<accession>A0ABY4K9A3</accession>
<dbReference type="InterPro" id="IPR011889">
    <property type="entry name" value="Liste_lipo_26"/>
</dbReference>
<sequence length="295" mass="33183">MLKKLSFLILLISLAQFLKAQNEFITVWKPSNIQTSALQTGVVSTDTQIFFPMRGTNFDVAWEEIGYPSHNGNLTSLSSNLDILIDFGMPLNPNPANATYRLKVTGSYSNIRFADTDLFPQTPAVVGDTQKIISVEQWGNNQWTTMKEAFTVCSNLDVPATDIPDLSNVNSMAKMFSQCFNLLLNPTINNWNISHVTDISNAFFACYIFNRCVENWDTSNVTKMEGTFGFCNLFNQPLANWDTSKVTTTSSMFQHATNFNQPIGNWDMSKNTDMEFMFLWLTPSTSLSETGILPM</sequence>
<keyword evidence="1" id="KW-0732">Signal</keyword>
<feature type="chain" id="PRO_5045425328" evidence="1">
    <location>
        <begin position="21"/>
        <end position="295"/>
    </location>
</feature>
<dbReference type="Pfam" id="PF03382">
    <property type="entry name" value="DUF285"/>
    <property type="match status" value="2"/>
</dbReference>
<gene>
    <name evidence="2" type="ORF">M0D58_06105</name>
</gene>
<dbReference type="Proteomes" id="UP000830552">
    <property type="component" value="Chromosome"/>
</dbReference>
<evidence type="ECO:0000313" key="2">
    <source>
        <dbReference type="EMBL" id="UPQ77129.1"/>
    </source>
</evidence>
<proteinExistence type="predicted"/>
<protein>
    <submittedName>
        <fullName evidence="2">BspA family leucine-rich repeat surface protein</fullName>
    </submittedName>
</protein>